<sequence>MTFLGLDLAVVASFALASTLIELTPGPNMAYLALISASEGRRAGFATVTGVALGLGIVGVVAALGVAQIIQASILLYEALRWAGILFLLYLAWDGWRQGSDAVSAGDRPDEQHFLRGLVTNLLNPKAAVFYIAVLPTFVNPSLPLTPQTLFLTLIYVGIATLIHGLIVVLASRLQPFLTDPRRERIARRTLSALLALVALWFGWSTAR</sequence>
<dbReference type="Proteomes" id="UP001596107">
    <property type="component" value="Unassembled WGS sequence"/>
</dbReference>
<evidence type="ECO:0000256" key="1">
    <source>
        <dbReference type="ARBA" id="ARBA00004651"/>
    </source>
</evidence>
<gene>
    <name evidence="7" type="ORF">ACFPOD_16640</name>
</gene>
<keyword evidence="8" id="KW-1185">Reference proteome</keyword>
<reference evidence="8" key="1">
    <citation type="journal article" date="2019" name="Int. J. Syst. Evol. Microbiol.">
        <title>The Global Catalogue of Microorganisms (GCM) 10K type strain sequencing project: providing services to taxonomists for standard genome sequencing and annotation.</title>
        <authorList>
            <consortium name="The Broad Institute Genomics Platform"/>
            <consortium name="The Broad Institute Genome Sequencing Center for Infectious Disease"/>
            <person name="Wu L."/>
            <person name="Ma J."/>
        </authorList>
    </citation>
    <scope>NUCLEOTIDE SEQUENCE [LARGE SCALE GENOMIC DNA]</scope>
    <source>
        <strain evidence="8">JCM 3366</strain>
    </source>
</reference>
<organism evidence="7 8">
    <name type="scientific">Nitratireductor kimnyeongensis</name>
    <dbReference type="NCBI Taxonomy" id="430679"/>
    <lineage>
        <taxon>Bacteria</taxon>
        <taxon>Pseudomonadati</taxon>
        <taxon>Pseudomonadota</taxon>
        <taxon>Alphaproteobacteria</taxon>
        <taxon>Hyphomicrobiales</taxon>
        <taxon>Phyllobacteriaceae</taxon>
        <taxon>Nitratireductor</taxon>
    </lineage>
</organism>
<keyword evidence="2" id="KW-1003">Cell membrane</keyword>
<dbReference type="EMBL" id="JBHSNB010000004">
    <property type="protein sequence ID" value="MFC5586744.1"/>
    <property type="molecule type" value="Genomic_DNA"/>
</dbReference>
<evidence type="ECO:0000256" key="2">
    <source>
        <dbReference type="ARBA" id="ARBA00022475"/>
    </source>
</evidence>
<protein>
    <submittedName>
        <fullName evidence="7">LysE family translocator</fullName>
    </submittedName>
</protein>
<comment type="subcellular location">
    <subcellularLocation>
        <location evidence="1">Cell membrane</location>
        <topology evidence="1">Multi-pass membrane protein</topology>
    </subcellularLocation>
</comment>
<evidence type="ECO:0000313" key="8">
    <source>
        <dbReference type="Proteomes" id="UP001596107"/>
    </source>
</evidence>
<feature type="transmembrane region" description="Helical" evidence="6">
    <location>
        <begin position="186"/>
        <end position="204"/>
    </location>
</feature>
<proteinExistence type="predicted"/>
<keyword evidence="5 6" id="KW-0472">Membrane</keyword>
<evidence type="ECO:0000256" key="6">
    <source>
        <dbReference type="SAM" id="Phobius"/>
    </source>
</evidence>
<keyword evidence="3 6" id="KW-0812">Transmembrane</keyword>
<evidence type="ECO:0000313" key="7">
    <source>
        <dbReference type="EMBL" id="MFC5586744.1"/>
    </source>
</evidence>
<dbReference type="PANTHER" id="PTHR30086:SF20">
    <property type="entry name" value="ARGININE EXPORTER PROTEIN ARGO-RELATED"/>
    <property type="match status" value="1"/>
</dbReference>
<evidence type="ECO:0000256" key="4">
    <source>
        <dbReference type="ARBA" id="ARBA00022989"/>
    </source>
</evidence>
<comment type="caution">
    <text evidence="7">The sequence shown here is derived from an EMBL/GenBank/DDBJ whole genome shotgun (WGS) entry which is preliminary data.</text>
</comment>
<dbReference type="Pfam" id="PF01810">
    <property type="entry name" value="LysE"/>
    <property type="match status" value="1"/>
</dbReference>
<name>A0ABW0TBR9_9HYPH</name>
<feature type="transmembrane region" description="Helical" evidence="6">
    <location>
        <begin position="74"/>
        <end position="93"/>
    </location>
</feature>
<feature type="transmembrane region" description="Helical" evidence="6">
    <location>
        <begin position="43"/>
        <end position="67"/>
    </location>
</feature>
<keyword evidence="4 6" id="KW-1133">Transmembrane helix</keyword>
<evidence type="ECO:0000256" key="5">
    <source>
        <dbReference type="ARBA" id="ARBA00023136"/>
    </source>
</evidence>
<feature type="transmembrane region" description="Helical" evidence="6">
    <location>
        <begin position="150"/>
        <end position="174"/>
    </location>
</feature>
<dbReference type="PANTHER" id="PTHR30086">
    <property type="entry name" value="ARGININE EXPORTER PROTEIN ARGO"/>
    <property type="match status" value="1"/>
</dbReference>
<dbReference type="PIRSF" id="PIRSF006324">
    <property type="entry name" value="LeuE"/>
    <property type="match status" value="1"/>
</dbReference>
<evidence type="ECO:0000256" key="3">
    <source>
        <dbReference type="ARBA" id="ARBA00022692"/>
    </source>
</evidence>
<dbReference type="InterPro" id="IPR001123">
    <property type="entry name" value="LeuE-type"/>
</dbReference>
<dbReference type="RefSeq" id="WP_223022173.1">
    <property type="nucleotide sequence ID" value="NZ_CP078143.1"/>
</dbReference>
<accession>A0ABW0TBR9</accession>